<accession>A0A8J3YTI3</accession>
<dbReference type="AlphaFoldDB" id="A0A8J3YTI3"/>
<gene>
    <name evidence="3" type="ORF">Val02_81420</name>
</gene>
<feature type="transmembrane region" description="Helical" evidence="2">
    <location>
        <begin position="84"/>
        <end position="103"/>
    </location>
</feature>
<sequence>MGTLRGGNGDEQPPNGGGASDGVPELPPEWGRIVIPDDASALDAEAAEVRKELKREKTRYRWQRWIRVAAPGGKREVPSLGVPLAIMAIAVIATLISLFAVAWPGGYPQGTPDPDSVTAKDRPLTLPDLPLIDHEGNWVRLRDQVPAVVVLVDGCDCTRVVDTLIESVDPRINVLVVMTPDPRASASGSTAPGYAGWPSAVPTGSSTPSGSLGPDFVTVPPFPTPSVDPSASPSRPPASRTGPPGVRTRFLLDPAGALRAAVPGVPGASRKGWLILVSSDWGITLVTDATKPVADLKPDLERLLG</sequence>
<comment type="caution">
    <text evidence="3">The sequence shown here is derived from an EMBL/GenBank/DDBJ whole genome shotgun (WGS) entry which is preliminary data.</text>
</comment>
<keyword evidence="2" id="KW-1133">Transmembrane helix</keyword>
<feature type="compositionally biased region" description="Low complexity" evidence="1">
    <location>
        <begin position="202"/>
        <end position="219"/>
    </location>
</feature>
<name>A0A8J3YTI3_9ACTN</name>
<evidence type="ECO:0000313" key="4">
    <source>
        <dbReference type="Proteomes" id="UP000619260"/>
    </source>
</evidence>
<feature type="region of interest" description="Disordered" evidence="1">
    <location>
        <begin position="1"/>
        <end position="31"/>
    </location>
</feature>
<protein>
    <submittedName>
        <fullName evidence="3">Uncharacterized protein</fullName>
    </submittedName>
</protein>
<keyword evidence="2" id="KW-0812">Transmembrane</keyword>
<proteinExistence type="predicted"/>
<evidence type="ECO:0000256" key="2">
    <source>
        <dbReference type="SAM" id="Phobius"/>
    </source>
</evidence>
<keyword evidence="2" id="KW-0472">Membrane</keyword>
<dbReference type="EMBL" id="BOPF01000046">
    <property type="protein sequence ID" value="GIJ51256.1"/>
    <property type="molecule type" value="Genomic_DNA"/>
</dbReference>
<organism evidence="3 4">
    <name type="scientific">Virgisporangium aliadipatigenens</name>
    <dbReference type="NCBI Taxonomy" id="741659"/>
    <lineage>
        <taxon>Bacteria</taxon>
        <taxon>Bacillati</taxon>
        <taxon>Actinomycetota</taxon>
        <taxon>Actinomycetes</taxon>
        <taxon>Micromonosporales</taxon>
        <taxon>Micromonosporaceae</taxon>
        <taxon>Virgisporangium</taxon>
    </lineage>
</organism>
<reference evidence="3" key="1">
    <citation type="submission" date="2021-01" db="EMBL/GenBank/DDBJ databases">
        <title>Whole genome shotgun sequence of Virgisporangium aliadipatigenens NBRC 105644.</title>
        <authorList>
            <person name="Komaki H."/>
            <person name="Tamura T."/>
        </authorList>
    </citation>
    <scope>NUCLEOTIDE SEQUENCE</scope>
    <source>
        <strain evidence="3">NBRC 105644</strain>
    </source>
</reference>
<keyword evidence="4" id="KW-1185">Reference proteome</keyword>
<feature type="compositionally biased region" description="Low complexity" evidence="1">
    <location>
        <begin position="227"/>
        <end position="245"/>
    </location>
</feature>
<evidence type="ECO:0000313" key="3">
    <source>
        <dbReference type="EMBL" id="GIJ51256.1"/>
    </source>
</evidence>
<evidence type="ECO:0000256" key="1">
    <source>
        <dbReference type="SAM" id="MobiDB-lite"/>
    </source>
</evidence>
<dbReference type="RefSeq" id="WP_203904669.1">
    <property type="nucleotide sequence ID" value="NZ_BOPF01000046.1"/>
</dbReference>
<dbReference type="Proteomes" id="UP000619260">
    <property type="component" value="Unassembled WGS sequence"/>
</dbReference>
<feature type="region of interest" description="Disordered" evidence="1">
    <location>
        <begin position="198"/>
        <end position="248"/>
    </location>
</feature>
<feature type="compositionally biased region" description="Gly residues" evidence="1">
    <location>
        <begin position="1"/>
        <end position="20"/>
    </location>
</feature>